<organism evidence="6 7">
    <name type="scientific">Pyxidicoccus fallax</name>
    <dbReference type="NCBI Taxonomy" id="394095"/>
    <lineage>
        <taxon>Bacteria</taxon>
        <taxon>Pseudomonadati</taxon>
        <taxon>Myxococcota</taxon>
        <taxon>Myxococcia</taxon>
        <taxon>Myxococcales</taxon>
        <taxon>Cystobacterineae</taxon>
        <taxon>Myxococcaceae</taxon>
        <taxon>Pyxidicoccus</taxon>
    </lineage>
</organism>
<dbReference type="Pfam" id="PF00126">
    <property type="entry name" value="HTH_1"/>
    <property type="match status" value="1"/>
</dbReference>
<reference evidence="6 7" key="1">
    <citation type="submission" date="2020-04" db="EMBL/GenBank/DDBJ databases">
        <title>Draft genome of Pyxidicoccus fallax type strain.</title>
        <authorList>
            <person name="Whitworth D.E."/>
        </authorList>
    </citation>
    <scope>NUCLEOTIDE SEQUENCE [LARGE SCALE GENOMIC DNA]</scope>
    <source>
        <strain evidence="6 7">DSM 14698</strain>
    </source>
</reference>
<accession>A0A848LGT5</accession>
<dbReference type="SUPFAM" id="SSF46785">
    <property type="entry name" value="Winged helix' DNA-binding domain"/>
    <property type="match status" value="1"/>
</dbReference>
<dbReference type="InterPro" id="IPR005119">
    <property type="entry name" value="LysR_subst-bd"/>
</dbReference>
<keyword evidence="2" id="KW-0805">Transcription regulation</keyword>
<feature type="domain" description="HTH lysR-type" evidence="5">
    <location>
        <begin position="3"/>
        <end position="60"/>
    </location>
</feature>
<evidence type="ECO:0000259" key="5">
    <source>
        <dbReference type="PROSITE" id="PS50931"/>
    </source>
</evidence>
<dbReference type="InterPro" id="IPR000847">
    <property type="entry name" value="LysR_HTH_N"/>
</dbReference>
<evidence type="ECO:0000256" key="1">
    <source>
        <dbReference type="ARBA" id="ARBA00009437"/>
    </source>
</evidence>
<evidence type="ECO:0000256" key="4">
    <source>
        <dbReference type="ARBA" id="ARBA00023163"/>
    </source>
</evidence>
<keyword evidence="4" id="KW-0804">Transcription</keyword>
<dbReference type="InterPro" id="IPR036390">
    <property type="entry name" value="WH_DNA-bd_sf"/>
</dbReference>
<keyword evidence="7" id="KW-1185">Reference proteome</keyword>
<evidence type="ECO:0000313" key="6">
    <source>
        <dbReference type="EMBL" id="NMO16665.1"/>
    </source>
</evidence>
<dbReference type="AlphaFoldDB" id="A0A848LGT5"/>
<dbReference type="GO" id="GO:0003700">
    <property type="term" value="F:DNA-binding transcription factor activity"/>
    <property type="evidence" value="ECO:0007669"/>
    <property type="project" value="InterPro"/>
</dbReference>
<dbReference type="RefSeq" id="WP_169345955.1">
    <property type="nucleotide sequence ID" value="NZ_JABBJJ010000075.1"/>
</dbReference>
<name>A0A848LGT5_9BACT</name>
<sequence length="293" mass="33511">MLPDLESLRCFEAAAVRLNFRDAAKAVALSPAAFSERIKQLEYQVGRPLFQRTTRRVWLTPWGEALLPQARRTLEEARRCLGAMPRLPYALTLGTRFELGLSWLTPALTPLRRAHPERTLHLTFGDSAELLSAVRRGAVDCAVSSVRLAGGDFRYALLHEERYVLVGARALLDERPLRRAEDSRRHVLLDVHPDLPLFRYFHDARPAGQRWDFASVEYLGTIGAVRLRLLEGCGVAVLPHYFIREDLAAHRLAVLLPRADILHDHFRLIWRAGHQRESELRQLAEELRAFPLR</sequence>
<dbReference type="CDD" id="cd05466">
    <property type="entry name" value="PBP2_LTTR_substrate"/>
    <property type="match status" value="1"/>
</dbReference>
<dbReference type="Proteomes" id="UP000518300">
    <property type="component" value="Unassembled WGS sequence"/>
</dbReference>
<dbReference type="PANTHER" id="PTHR30126:SF40">
    <property type="entry name" value="HTH-TYPE TRANSCRIPTIONAL REGULATOR GLTR"/>
    <property type="match status" value="1"/>
</dbReference>
<comment type="caution">
    <text evidence="6">The sequence shown here is derived from an EMBL/GenBank/DDBJ whole genome shotgun (WGS) entry which is preliminary data.</text>
</comment>
<dbReference type="PROSITE" id="PS50931">
    <property type="entry name" value="HTH_LYSR"/>
    <property type="match status" value="1"/>
</dbReference>
<dbReference type="Gene3D" id="3.40.190.290">
    <property type="match status" value="1"/>
</dbReference>
<dbReference type="PANTHER" id="PTHR30126">
    <property type="entry name" value="HTH-TYPE TRANSCRIPTIONAL REGULATOR"/>
    <property type="match status" value="1"/>
</dbReference>
<dbReference type="GO" id="GO:0000976">
    <property type="term" value="F:transcription cis-regulatory region binding"/>
    <property type="evidence" value="ECO:0007669"/>
    <property type="project" value="TreeGrafter"/>
</dbReference>
<keyword evidence="3" id="KW-0238">DNA-binding</keyword>
<evidence type="ECO:0000313" key="7">
    <source>
        <dbReference type="Proteomes" id="UP000518300"/>
    </source>
</evidence>
<dbReference type="Gene3D" id="1.10.10.10">
    <property type="entry name" value="Winged helix-like DNA-binding domain superfamily/Winged helix DNA-binding domain"/>
    <property type="match status" value="1"/>
</dbReference>
<dbReference type="SUPFAM" id="SSF53850">
    <property type="entry name" value="Periplasmic binding protein-like II"/>
    <property type="match status" value="1"/>
</dbReference>
<dbReference type="InterPro" id="IPR036388">
    <property type="entry name" value="WH-like_DNA-bd_sf"/>
</dbReference>
<proteinExistence type="inferred from homology"/>
<evidence type="ECO:0000256" key="2">
    <source>
        <dbReference type="ARBA" id="ARBA00023015"/>
    </source>
</evidence>
<dbReference type="EMBL" id="JABBJJ010000075">
    <property type="protein sequence ID" value="NMO16665.1"/>
    <property type="molecule type" value="Genomic_DNA"/>
</dbReference>
<dbReference type="FunFam" id="1.10.10.10:FF:000001">
    <property type="entry name" value="LysR family transcriptional regulator"/>
    <property type="match status" value="1"/>
</dbReference>
<protein>
    <submittedName>
        <fullName evidence="6">LysR family transcriptional regulator</fullName>
    </submittedName>
</protein>
<gene>
    <name evidence="6" type="ORF">HG543_17625</name>
</gene>
<evidence type="ECO:0000256" key="3">
    <source>
        <dbReference type="ARBA" id="ARBA00023125"/>
    </source>
</evidence>
<comment type="similarity">
    <text evidence="1">Belongs to the LysR transcriptional regulatory family.</text>
</comment>
<dbReference type="Pfam" id="PF03466">
    <property type="entry name" value="LysR_substrate"/>
    <property type="match status" value="1"/>
</dbReference>